<evidence type="ECO:0000313" key="7">
    <source>
        <dbReference type="Proteomes" id="UP000760860"/>
    </source>
</evidence>
<keyword evidence="5" id="KW-0812">Transmembrane</keyword>
<keyword evidence="1" id="KW-0677">Repeat</keyword>
<keyword evidence="5" id="KW-0472">Membrane</keyword>
<accession>A0A8T1I8T8</accession>
<dbReference type="PROSITE" id="PS50088">
    <property type="entry name" value="ANK_REPEAT"/>
    <property type="match status" value="5"/>
</dbReference>
<dbReference type="SUPFAM" id="SSF48403">
    <property type="entry name" value="Ankyrin repeat"/>
    <property type="match status" value="1"/>
</dbReference>
<sequence>MASLSEPNASSEAANSSAASARSSSSSFVEPAQQPSGISSYFHALHSPLSANGRRRRAPITNESDGQRSPSQPSYEIPLMDAADPSPRSHREVSASSAGRTHGSRHSETTSDPHNQWHRRAAPSAVSAHSSRASISSETQQQSTPPVNCNVEIGEYGNTALPSCHYYVDASGQMRIRKLWWCYMRIRRVLWCVFPWLKRDSNTYLSARMVANSTLIVVVYLLRELLNHVVVPAILTHKDDGAGEDAKRHCHDHSLEFLDMYAYSMVANVVLCLPALNFKACRLYRRARKDYSRVNSTSSINGEPASVVAPSSSVADITKEHQRFEKTYLFTLCELIVVVEIPYLIVILVVMFVPSESGSISEMLVACDRQLATGYFLLLLAVQLVAVLAYILRWRQILLFHRLHLHFLFQRGYVPGHSRFDYVERSFATPLYAWLPAPLWACWKRCQRLRKATQENRYGETQEGQNGDASVPQGSPRKQIHYVKVALYSAAKRGDVEQVRSLLETAVSISGPEFATEWYEPRVWNLGGVVLLARGQRNPLHVAVAFDQIEVVRELLANGHFDVQQLDKLELLRLDLAWLYRVMFRLLFFLVRRSSAGVVANASAGGGAGNGGAAPGLASASHPFGPVGLFQATLLTPLHVAVTMGHVELTLLLLRYGAKPDAPALSTHPRFATPPLYWAVDKECTRLLLDAGGNPLALPGDASGLLLTAFEVARIAGNAAVARQMEKYGGDVALTPLHDACAGGRRHEVAFLLEHGADPDTLGEQVIGCFRRTPLHWAAMRGHARIIRLLVRYGANVDARDVFGRTPLAWACVLNRTRAVEALLESGTDVNVRDAQGDPLLCICAAGACASIKRGAKTAAGKPDKLGDDRVQDDECDDGGEEGGLGVMLSGQRSLARGLDPRIFQLLLDFGVDLHATRTSNGDSALHVALRRRNQTAAVLFVRAGPAVKHNYVMETSEHAPYPLSKGEKGDGVKGARPMITSNSSHTIEDTDSHEDESDFRTEDYNEVNSMAGKRIASNLELVPDYNDEVFCHCLRMLLDGIQDQIEEHRARLARRQEQQQQQAQLPGHDTDGRAGEDTSRHGSRRNDSECYPEEEDKGLCRIPSAPGNSGECEDSNAQISFPEGPLNVPLFRPLRRIESLASSLAFTSATDSKAFAVSWTRLFLQFNTRTSHQITRVLRLRVGALAQI</sequence>
<feature type="compositionally biased region" description="Basic and acidic residues" evidence="4">
    <location>
        <begin position="1069"/>
        <end position="1089"/>
    </location>
</feature>
<organism evidence="6 7">
    <name type="scientific">Phytophthora cactorum</name>
    <dbReference type="NCBI Taxonomy" id="29920"/>
    <lineage>
        <taxon>Eukaryota</taxon>
        <taxon>Sar</taxon>
        <taxon>Stramenopiles</taxon>
        <taxon>Oomycota</taxon>
        <taxon>Peronosporomycetes</taxon>
        <taxon>Peronosporales</taxon>
        <taxon>Peronosporaceae</taxon>
        <taxon>Phytophthora</taxon>
    </lineage>
</organism>
<evidence type="ECO:0008006" key="8">
    <source>
        <dbReference type="Google" id="ProtNLM"/>
    </source>
</evidence>
<dbReference type="EMBL" id="RCMV01000224">
    <property type="protein sequence ID" value="KAG3221300.1"/>
    <property type="molecule type" value="Genomic_DNA"/>
</dbReference>
<evidence type="ECO:0000256" key="3">
    <source>
        <dbReference type="PROSITE-ProRule" id="PRU00023"/>
    </source>
</evidence>
<feature type="region of interest" description="Disordered" evidence="4">
    <location>
        <begin position="1"/>
        <end position="147"/>
    </location>
</feature>
<dbReference type="PROSITE" id="PS50297">
    <property type="entry name" value="ANK_REP_REGION"/>
    <property type="match status" value="5"/>
</dbReference>
<feature type="region of interest" description="Disordered" evidence="4">
    <location>
        <begin position="1052"/>
        <end position="1119"/>
    </location>
</feature>
<dbReference type="Proteomes" id="UP000760860">
    <property type="component" value="Unassembled WGS sequence"/>
</dbReference>
<feature type="repeat" description="ANK" evidence="3">
    <location>
        <begin position="770"/>
        <end position="802"/>
    </location>
</feature>
<evidence type="ECO:0000256" key="1">
    <source>
        <dbReference type="ARBA" id="ARBA00022737"/>
    </source>
</evidence>
<dbReference type="InterPro" id="IPR002110">
    <property type="entry name" value="Ankyrin_rpt"/>
</dbReference>
<feature type="transmembrane region" description="Helical" evidence="5">
    <location>
        <begin position="328"/>
        <end position="353"/>
    </location>
</feature>
<reference evidence="6" key="1">
    <citation type="submission" date="2018-05" db="EMBL/GenBank/DDBJ databases">
        <title>Effector identification in a new, highly contiguous assembly of the strawberry crown rot pathogen Phytophthora cactorum.</title>
        <authorList>
            <person name="Armitage A.D."/>
            <person name="Nellist C.F."/>
            <person name="Bates H."/>
            <person name="Vickerstaff R.J."/>
            <person name="Harrison R.J."/>
        </authorList>
    </citation>
    <scope>NUCLEOTIDE SEQUENCE</scope>
    <source>
        <strain evidence="6">P421</strain>
    </source>
</reference>
<dbReference type="Pfam" id="PF00023">
    <property type="entry name" value="Ank"/>
    <property type="match status" value="2"/>
</dbReference>
<proteinExistence type="predicted"/>
<feature type="compositionally biased region" description="Low complexity" evidence="4">
    <location>
        <begin position="1"/>
        <end position="27"/>
    </location>
</feature>
<evidence type="ECO:0000256" key="5">
    <source>
        <dbReference type="SAM" id="Phobius"/>
    </source>
</evidence>
<feature type="region of interest" description="Disordered" evidence="4">
    <location>
        <begin position="963"/>
        <end position="1000"/>
    </location>
</feature>
<feature type="repeat" description="ANK" evidence="3">
    <location>
        <begin position="732"/>
        <end position="764"/>
    </location>
</feature>
<feature type="region of interest" description="Disordered" evidence="4">
    <location>
        <begin position="455"/>
        <end position="475"/>
    </location>
</feature>
<keyword evidence="2 3" id="KW-0040">ANK repeat</keyword>
<protein>
    <recommendedName>
        <fullName evidence="8">Ankyrin repeat-containing domain</fullName>
    </recommendedName>
</protein>
<dbReference type="Pfam" id="PF12796">
    <property type="entry name" value="Ank_2"/>
    <property type="match status" value="1"/>
</dbReference>
<feature type="compositionally biased region" description="Polar residues" evidence="4">
    <location>
        <begin position="138"/>
        <end position="147"/>
    </location>
</feature>
<evidence type="ECO:0000256" key="4">
    <source>
        <dbReference type="SAM" id="MobiDB-lite"/>
    </source>
</evidence>
<dbReference type="AlphaFoldDB" id="A0A8T1I8T8"/>
<keyword evidence="5" id="KW-1133">Transmembrane helix</keyword>
<feature type="repeat" description="ANK" evidence="3">
    <location>
        <begin position="633"/>
        <end position="665"/>
    </location>
</feature>
<dbReference type="PANTHER" id="PTHR24173">
    <property type="entry name" value="ANKYRIN REPEAT CONTAINING"/>
    <property type="match status" value="1"/>
</dbReference>
<dbReference type="SMART" id="SM00248">
    <property type="entry name" value="ANK"/>
    <property type="match status" value="8"/>
</dbReference>
<feature type="transmembrane region" description="Helical" evidence="5">
    <location>
        <begin position="373"/>
        <end position="392"/>
    </location>
</feature>
<dbReference type="PRINTS" id="PR01415">
    <property type="entry name" value="ANKYRIN"/>
</dbReference>
<dbReference type="InterPro" id="IPR036770">
    <property type="entry name" value="Ankyrin_rpt-contain_sf"/>
</dbReference>
<evidence type="ECO:0000256" key="2">
    <source>
        <dbReference type="ARBA" id="ARBA00023043"/>
    </source>
</evidence>
<feature type="repeat" description="ANK" evidence="3">
    <location>
        <begin position="803"/>
        <end position="835"/>
    </location>
</feature>
<dbReference type="VEuPathDB" id="FungiDB:PC110_g2826"/>
<feature type="compositionally biased region" description="Low complexity" evidence="4">
    <location>
        <begin position="122"/>
        <end position="137"/>
    </location>
</feature>
<name>A0A8T1I8T8_9STRA</name>
<feature type="compositionally biased region" description="Polar residues" evidence="4">
    <location>
        <begin position="61"/>
        <end position="74"/>
    </location>
</feature>
<gene>
    <name evidence="6" type="ORF">PC129_g7955</name>
</gene>
<comment type="caution">
    <text evidence="6">The sequence shown here is derived from an EMBL/GenBank/DDBJ whole genome shotgun (WGS) entry which is preliminary data.</text>
</comment>
<dbReference type="PANTHER" id="PTHR24173:SF74">
    <property type="entry name" value="ANKYRIN REPEAT DOMAIN-CONTAINING PROTEIN 16"/>
    <property type="match status" value="1"/>
</dbReference>
<dbReference type="Gene3D" id="1.25.40.20">
    <property type="entry name" value="Ankyrin repeat-containing domain"/>
    <property type="match status" value="3"/>
</dbReference>
<feature type="repeat" description="ANK" evidence="3">
    <location>
        <begin position="535"/>
        <end position="559"/>
    </location>
</feature>
<evidence type="ECO:0000313" key="6">
    <source>
        <dbReference type="EMBL" id="KAG3221300.1"/>
    </source>
</evidence>